<evidence type="ECO:0000313" key="11">
    <source>
        <dbReference type="EMBL" id="KAG6406044.1"/>
    </source>
</evidence>
<gene>
    <name evidence="11" type="ORF">SASPL_133640</name>
</gene>
<dbReference type="EMBL" id="PNBA02000012">
    <property type="protein sequence ID" value="KAG6406044.1"/>
    <property type="molecule type" value="Genomic_DNA"/>
</dbReference>
<organism evidence="11">
    <name type="scientific">Salvia splendens</name>
    <name type="common">Scarlet sage</name>
    <dbReference type="NCBI Taxonomy" id="180675"/>
    <lineage>
        <taxon>Eukaryota</taxon>
        <taxon>Viridiplantae</taxon>
        <taxon>Streptophyta</taxon>
        <taxon>Embryophyta</taxon>
        <taxon>Tracheophyta</taxon>
        <taxon>Spermatophyta</taxon>
        <taxon>Magnoliopsida</taxon>
        <taxon>eudicotyledons</taxon>
        <taxon>Gunneridae</taxon>
        <taxon>Pentapetalae</taxon>
        <taxon>asterids</taxon>
        <taxon>lamiids</taxon>
        <taxon>Lamiales</taxon>
        <taxon>Lamiaceae</taxon>
        <taxon>Nepetoideae</taxon>
        <taxon>Mentheae</taxon>
        <taxon>Salviinae</taxon>
        <taxon>Salvia</taxon>
        <taxon>Salvia subgen. Calosphace</taxon>
        <taxon>core Calosphace</taxon>
    </lineage>
</organism>
<evidence type="ECO:0000256" key="3">
    <source>
        <dbReference type="ARBA" id="ARBA00022617"/>
    </source>
</evidence>
<keyword evidence="8" id="KW-0408">Iron</keyword>
<sequence>MHIARIGETFISWVRFGGVAWQRHCDSKQQQLGLSKEDLAPELFIDKVKGMTNLIEQSTLVLIDPWKGLIDAEGGKTDIKIDDYLKKFSGEVISRACFGSSYAEGGTSFSQTCCASTNYSHERILSGHSWHETCAHKAQ</sequence>
<keyword evidence="12" id="KW-1185">Reference proteome</keyword>
<keyword evidence="4" id="KW-0812">Transmembrane</keyword>
<evidence type="ECO:0000256" key="1">
    <source>
        <dbReference type="ARBA" id="ARBA00004370"/>
    </source>
</evidence>
<dbReference type="GO" id="GO:0020037">
    <property type="term" value="F:heme binding"/>
    <property type="evidence" value="ECO:0007669"/>
    <property type="project" value="InterPro"/>
</dbReference>
<dbReference type="GO" id="GO:0016020">
    <property type="term" value="C:membrane"/>
    <property type="evidence" value="ECO:0007669"/>
    <property type="project" value="UniProtKB-SubCell"/>
</dbReference>
<name>A0A8X8X4N5_SALSN</name>
<evidence type="ECO:0000256" key="10">
    <source>
        <dbReference type="ARBA" id="ARBA00023136"/>
    </source>
</evidence>
<keyword evidence="10" id="KW-0472">Membrane</keyword>
<proteinExistence type="inferred from homology"/>
<dbReference type="PANTHER" id="PTHR24282">
    <property type="entry name" value="CYTOCHROME P450 FAMILY MEMBER"/>
    <property type="match status" value="1"/>
</dbReference>
<reference evidence="11" key="1">
    <citation type="submission" date="2018-01" db="EMBL/GenBank/DDBJ databases">
        <authorList>
            <person name="Mao J.F."/>
        </authorList>
    </citation>
    <scope>NUCLEOTIDE SEQUENCE</scope>
    <source>
        <strain evidence="11">Huo1</strain>
        <tissue evidence="11">Leaf</tissue>
    </source>
</reference>
<evidence type="ECO:0000313" key="12">
    <source>
        <dbReference type="Proteomes" id="UP000298416"/>
    </source>
</evidence>
<dbReference type="GO" id="GO:0005506">
    <property type="term" value="F:iron ion binding"/>
    <property type="evidence" value="ECO:0007669"/>
    <property type="project" value="InterPro"/>
</dbReference>
<dbReference type="PANTHER" id="PTHR24282:SF196">
    <property type="entry name" value="CYTOCHROME P450 714C2"/>
    <property type="match status" value="1"/>
</dbReference>
<evidence type="ECO:0000256" key="5">
    <source>
        <dbReference type="ARBA" id="ARBA00022723"/>
    </source>
</evidence>
<dbReference type="InterPro" id="IPR050665">
    <property type="entry name" value="Cytochrome_P450_Monooxygen"/>
</dbReference>
<keyword evidence="3" id="KW-0349">Heme</keyword>
<keyword evidence="6" id="KW-1133">Transmembrane helix</keyword>
<evidence type="ECO:0000256" key="2">
    <source>
        <dbReference type="ARBA" id="ARBA00010617"/>
    </source>
</evidence>
<protein>
    <submittedName>
        <fullName evidence="11">Uncharacterized protein</fullName>
    </submittedName>
</protein>
<dbReference type="GO" id="GO:0004497">
    <property type="term" value="F:monooxygenase activity"/>
    <property type="evidence" value="ECO:0007669"/>
    <property type="project" value="UniProtKB-KW"/>
</dbReference>
<evidence type="ECO:0000256" key="7">
    <source>
        <dbReference type="ARBA" id="ARBA00023002"/>
    </source>
</evidence>
<dbReference type="AlphaFoldDB" id="A0A8X8X4N5"/>
<evidence type="ECO:0000256" key="6">
    <source>
        <dbReference type="ARBA" id="ARBA00022989"/>
    </source>
</evidence>
<comment type="subcellular location">
    <subcellularLocation>
        <location evidence="1">Membrane</location>
    </subcellularLocation>
</comment>
<keyword evidence="5" id="KW-0479">Metal-binding</keyword>
<evidence type="ECO:0000256" key="4">
    <source>
        <dbReference type="ARBA" id="ARBA00022692"/>
    </source>
</evidence>
<dbReference type="OrthoDB" id="1706229at2759"/>
<comment type="caution">
    <text evidence="11">The sequence shown here is derived from an EMBL/GenBank/DDBJ whole genome shotgun (WGS) entry which is preliminary data.</text>
</comment>
<comment type="similarity">
    <text evidence="2">Belongs to the cytochrome P450 family.</text>
</comment>
<dbReference type="GO" id="GO:0016705">
    <property type="term" value="F:oxidoreductase activity, acting on paired donors, with incorporation or reduction of molecular oxygen"/>
    <property type="evidence" value="ECO:0007669"/>
    <property type="project" value="InterPro"/>
</dbReference>
<accession>A0A8X8X4N5</accession>
<dbReference type="InterPro" id="IPR036396">
    <property type="entry name" value="Cyt_P450_sf"/>
</dbReference>
<keyword evidence="9" id="KW-0503">Monooxygenase</keyword>
<dbReference type="Proteomes" id="UP000298416">
    <property type="component" value="Unassembled WGS sequence"/>
</dbReference>
<keyword evidence="7" id="KW-0560">Oxidoreductase</keyword>
<evidence type="ECO:0000256" key="8">
    <source>
        <dbReference type="ARBA" id="ARBA00023004"/>
    </source>
</evidence>
<evidence type="ECO:0000256" key="9">
    <source>
        <dbReference type="ARBA" id="ARBA00023033"/>
    </source>
</evidence>
<reference evidence="11" key="2">
    <citation type="submission" date="2020-08" db="EMBL/GenBank/DDBJ databases">
        <title>Plant Genome Project.</title>
        <authorList>
            <person name="Zhang R.-G."/>
        </authorList>
    </citation>
    <scope>NUCLEOTIDE SEQUENCE</scope>
    <source>
        <strain evidence="11">Huo1</strain>
        <tissue evidence="11">Leaf</tissue>
    </source>
</reference>
<dbReference type="Gene3D" id="1.10.630.10">
    <property type="entry name" value="Cytochrome P450"/>
    <property type="match status" value="1"/>
</dbReference>